<evidence type="ECO:0000313" key="5">
    <source>
        <dbReference type="Proteomes" id="UP001500212"/>
    </source>
</evidence>
<evidence type="ECO:0000313" key="4">
    <source>
        <dbReference type="EMBL" id="GAA4617193.1"/>
    </source>
</evidence>
<evidence type="ECO:0000256" key="3">
    <source>
        <dbReference type="PROSITE-ProRule" id="PRU00221"/>
    </source>
</evidence>
<gene>
    <name evidence="4" type="ORF">GCM10023195_76630</name>
</gene>
<sequence length="309" mass="32258">MRRVIIPKTGPGTPGPLLLTRSPRGRMLLMARQPDGTIGCWDVASGEELWRVTDDSISFSLTVVRLPQGRTLLASGGEDGVCRWDALTGEPLPGNLCPDRTIWSVASGTVHDGRSILVGAGHDHLVYRWDAMTGEPLGTPLSGHGFCVKSVEVITLPDGSTMIASGGEDAAVRRWEAISGAPFGAPLNGHEGQVLSLASVTLADGRILLASADSDGVIRRWDAITGEPIGRPIHTGAWAFQFAVIIAAEGPCLLAAGGDRLIRRIDLLTGALIGDPIPGVGVAAARALDGSTMIATSAYCGDITVQPLH</sequence>
<dbReference type="Proteomes" id="UP001500212">
    <property type="component" value="Unassembled WGS sequence"/>
</dbReference>
<dbReference type="InterPro" id="IPR015943">
    <property type="entry name" value="WD40/YVTN_repeat-like_dom_sf"/>
</dbReference>
<dbReference type="RefSeq" id="WP_345365433.1">
    <property type="nucleotide sequence ID" value="NZ_BAABHJ010000039.1"/>
</dbReference>
<dbReference type="PANTHER" id="PTHR22847:SF637">
    <property type="entry name" value="WD REPEAT DOMAIN 5B"/>
    <property type="match status" value="1"/>
</dbReference>
<dbReference type="SMART" id="SM00320">
    <property type="entry name" value="WD40"/>
    <property type="match status" value="5"/>
</dbReference>
<proteinExistence type="predicted"/>
<keyword evidence="2" id="KW-0677">Repeat</keyword>
<dbReference type="InterPro" id="IPR001680">
    <property type="entry name" value="WD40_rpt"/>
</dbReference>
<name>A0ABP8TXI4_9ACTN</name>
<protein>
    <submittedName>
        <fullName evidence="4">Uncharacterized protein</fullName>
    </submittedName>
</protein>
<organism evidence="4 5">
    <name type="scientific">Actinoallomurus liliacearum</name>
    <dbReference type="NCBI Taxonomy" id="1080073"/>
    <lineage>
        <taxon>Bacteria</taxon>
        <taxon>Bacillati</taxon>
        <taxon>Actinomycetota</taxon>
        <taxon>Actinomycetes</taxon>
        <taxon>Streptosporangiales</taxon>
        <taxon>Thermomonosporaceae</taxon>
        <taxon>Actinoallomurus</taxon>
    </lineage>
</organism>
<reference evidence="5" key="1">
    <citation type="journal article" date="2019" name="Int. J. Syst. Evol. Microbiol.">
        <title>The Global Catalogue of Microorganisms (GCM) 10K type strain sequencing project: providing services to taxonomists for standard genome sequencing and annotation.</title>
        <authorList>
            <consortium name="The Broad Institute Genomics Platform"/>
            <consortium name="The Broad Institute Genome Sequencing Center for Infectious Disease"/>
            <person name="Wu L."/>
            <person name="Ma J."/>
        </authorList>
    </citation>
    <scope>NUCLEOTIDE SEQUENCE [LARGE SCALE GENOMIC DNA]</scope>
    <source>
        <strain evidence="5">JCM 17938</strain>
    </source>
</reference>
<dbReference type="PANTHER" id="PTHR22847">
    <property type="entry name" value="WD40 REPEAT PROTEIN"/>
    <property type="match status" value="1"/>
</dbReference>
<evidence type="ECO:0000256" key="2">
    <source>
        <dbReference type="ARBA" id="ARBA00022737"/>
    </source>
</evidence>
<keyword evidence="5" id="KW-1185">Reference proteome</keyword>
<dbReference type="PROSITE" id="PS50082">
    <property type="entry name" value="WD_REPEATS_2"/>
    <property type="match status" value="1"/>
</dbReference>
<feature type="repeat" description="WD" evidence="3">
    <location>
        <begin position="187"/>
        <end position="231"/>
    </location>
</feature>
<dbReference type="SUPFAM" id="SSF50998">
    <property type="entry name" value="Quinoprotein alcohol dehydrogenase-like"/>
    <property type="match status" value="1"/>
</dbReference>
<keyword evidence="1 3" id="KW-0853">WD repeat</keyword>
<dbReference type="Pfam" id="PF00400">
    <property type="entry name" value="WD40"/>
    <property type="match status" value="2"/>
</dbReference>
<dbReference type="InterPro" id="IPR011047">
    <property type="entry name" value="Quinoprotein_ADH-like_sf"/>
</dbReference>
<comment type="caution">
    <text evidence="4">The sequence shown here is derived from an EMBL/GenBank/DDBJ whole genome shotgun (WGS) entry which is preliminary data.</text>
</comment>
<evidence type="ECO:0000256" key="1">
    <source>
        <dbReference type="ARBA" id="ARBA00022574"/>
    </source>
</evidence>
<dbReference type="Gene3D" id="2.130.10.10">
    <property type="entry name" value="YVTN repeat-like/Quinoprotein amine dehydrogenase"/>
    <property type="match status" value="2"/>
</dbReference>
<dbReference type="EMBL" id="BAABHJ010000039">
    <property type="protein sequence ID" value="GAA4617193.1"/>
    <property type="molecule type" value="Genomic_DNA"/>
</dbReference>
<accession>A0ABP8TXI4</accession>